<name>A0AAN7KMR9_TRANT</name>
<dbReference type="EMBL" id="JAXQNO010000022">
    <property type="protein sequence ID" value="KAK4766911.1"/>
    <property type="molecule type" value="Genomic_DNA"/>
</dbReference>
<dbReference type="AlphaFoldDB" id="A0AAN7KMR9"/>
<dbReference type="Proteomes" id="UP001346149">
    <property type="component" value="Unassembled WGS sequence"/>
</dbReference>
<accession>A0AAN7KMR9</accession>
<keyword evidence="1" id="KW-0732">Signal</keyword>
<keyword evidence="3" id="KW-1185">Reference proteome</keyword>
<gene>
    <name evidence="2" type="ORF">SAY86_014662</name>
</gene>
<dbReference type="PANTHER" id="PTHR31284">
    <property type="entry name" value="ACID PHOSPHATASE-LIKE PROTEIN"/>
    <property type="match status" value="1"/>
</dbReference>
<dbReference type="SUPFAM" id="SSF56784">
    <property type="entry name" value="HAD-like"/>
    <property type="match status" value="1"/>
</dbReference>
<reference evidence="2 3" key="1">
    <citation type="journal article" date="2023" name="Hortic Res">
        <title>Pangenome of water caltrop reveals structural variations and asymmetric subgenome divergence after allopolyploidization.</title>
        <authorList>
            <person name="Zhang X."/>
            <person name="Chen Y."/>
            <person name="Wang L."/>
            <person name="Yuan Y."/>
            <person name="Fang M."/>
            <person name="Shi L."/>
            <person name="Lu R."/>
            <person name="Comes H.P."/>
            <person name="Ma Y."/>
            <person name="Chen Y."/>
            <person name="Huang G."/>
            <person name="Zhou Y."/>
            <person name="Zheng Z."/>
            <person name="Qiu Y."/>
        </authorList>
    </citation>
    <scope>NUCLEOTIDE SEQUENCE [LARGE SCALE GENOMIC DNA]</scope>
    <source>
        <strain evidence="2">F231</strain>
    </source>
</reference>
<dbReference type="Pfam" id="PF03767">
    <property type="entry name" value="Acid_phosphat_B"/>
    <property type="match status" value="1"/>
</dbReference>
<sequence length="355" mass="39568">MKPAARVKNPTMLSTEAAGECDNDNDSYCLSWRLAVEANNVKAWRTVPARCEMHVERYMTGGQFEQDVELVVDEMLRYKDGIVIAGDGMDAWVLDVDDTCISNVAYYKERRFGRVSIRILQVCDPFEGEGFRAWARKAECPAIPGVLRLYKRLIESGFKVILITGRDKETLGHVTILNLHDQGFSGYQQLTMRTPAYKGQSAAAYKSNVRRQIVEGGYRIWGNVGDQWTDLLGEYVGGQAGVGASTPSGPLFFILSFLPIIFLPASPDSNFAALGEAFAPFPSKLCNKHSAISSRFVSLLHHDLLKSFGEFLWGITIKDSLVQIIWSETIVSHNGQQMIISVSDAGDILIWYPRI</sequence>
<evidence type="ECO:0000313" key="3">
    <source>
        <dbReference type="Proteomes" id="UP001346149"/>
    </source>
</evidence>
<evidence type="ECO:0008006" key="4">
    <source>
        <dbReference type="Google" id="ProtNLM"/>
    </source>
</evidence>
<dbReference type="InterPro" id="IPR005519">
    <property type="entry name" value="Acid_phosphat_B-like"/>
</dbReference>
<dbReference type="Gene3D" id="3.40.50.1000">
    <property type="entry name" value="HAD superfamily/HAD-like"/>
    <property type="match status" value="1"/>
</dbReference>
<dbReference type="InterPro" id="IPR023214">
    <property type="entry name" value="HAD_sf"/>
</dbReference>
<dbReference type="PANTHER" id="PTHR31284:SF9">
    <property type="entry name" value="HAD SUPERFAMILY, SUBFAMILY IIIB ACID PHOSPHATASE"/>
    <property type="match status" value="1"/>
</dbReference>
<evidence type="ECO:0000256" key="1">
    <source>
        <dbReference type="ARBA" id="ARBA00022729"/>
    </source>
</evidence>
<comment type="caution">
    <text evidence="2">The sequence shown here is derived from an EMBL/GenBank/DDBJ whole genome shotgun (WGS) entry which is preliminary data.</text>
</comment>
<evidence type="ECO:0000313" key="2">
    <source>
        <dbReference type="EMBL" id="KAK4766911.1"/>
    </source>
</evidence>
<proteinExistence type="predicted"/>
<organism evidence="2 3">
    <name type="scientific">Trapa natans</name>
    <name type="common">Water chestnut</name>
    <dbReference type="NCBI Taxonomy" id="22666"/>
    <lineage>
        <taxon>Eukaryota</taxon>
        <taxon>Viridiplantae</taxon>
        <taxon>Streptophyta</taxon>
        <taxon>Embryophyta</taxon>
        <taxon>Tracheophyta</taxon>
        <taxon>Spermatophyta</taxon>
        <taxon>Magnoliopsida</taxon>
        <taxon>eudicotyledons</taxon>
        <taxon>Gunneridae</taxon>
        <taxon>Pentapetalae</taxon>
        <taxon>rosids</taxon>
        <taxon>malvids</taxon>
        <taxon>Myrtales</taxon>
        <taxon>Lythraceae</taxon>
        <taxon>Trapa</taxon>
    </lineage>
</organism>
<protein>
    <recommendedName>
        <fullName evidence="4">Acid phosphatase 1</fullName>
    </recommendedName>
</protein>
<dbReference type="InterPro" id="IPR036412">
    <property type="entry name" value="HAD-like_sf"/>
</dbReference>